<accession>A0A923HGI1</accession>
<feature type="chain" id="PRO_5037894561" evidence="4">
    <location>
        <begin position="23"/>
        <end position="798"/>
    </location>
</feature>
<feature type="signal peptide" evidence="4">
    <location>
        <begin position="1"/>
        <end position="22"/>
    </location>
</feature>
<gene>
    <name evidence="6" type="ORF">H7U19_15755</name>
</gene>
<evidence type="ECO:0000256" key="3">
    <source>
        <dbReference type="ARBA" id="ARBA00023237"/>
    </source>
</evidence>
<keyword evidence="7" id="KW-1185">Reference proteome</keyword>
<dbReference type="Pfam" id="PF13715">
    <property type="entry name" value="CarbopepD_reg_2"/>
    <property type="match status" value="1"/>
</dbReference>
<dbReference type="InterPro" id="IPR008969">
    <property type="entry name" value="CarboxyPept-like_regulatory"/>
</dbReference>
<dbReference type="Pfam" id="PF14905">
    <property type="entry name" value="OMP_b-brl_3"/>
    <property type="match status" value="1"/>
</dbReference>
<feature type="domain" description="Outer membrane protein beta-barrel" evidence="5">
    <location>
        <begin position="370"/>
        <end position="773"/>
    </location>
</feature>
<dbReference type="PANTHER" id="PTHR40980">
    <property type="entry name" value="PLUG DOMAIN-CONTAINING PROTEIN"/>
    <property type="match status" value="1"/>
</dbReference>
<dbReference type="AlphaFoldDB" id="A0A923HGI1"/>
<dbReference type="InterPro" id="IPR041700">
    <property type="entry name" value="OMP_b-brl_3"/>
</dbReference>
<dbReference type="GO" id="GO:0009279">
    <property type="term" value="C:cell outer membrane"/>
    <property type="evidence" value="ECO:0007669"/>
    <property type="project" value="UniProtKB-SubCell"/>
</dbReference>
<dbReference type="RefSeq" id="WP_186563834.1">
    <property type="nucleotide sequence ID" value="NZ_JACNMF010000006.1"/>
</dbReference>
<keyword evidence="4" id="KW-0732">Signal</keyword>
<evidence type="ECO:0000313" key="6">
    <source>
        <dbReference type="EMBL" id="MBC3759868.1"/>
    </source>
</evidence>
<evidence type="ECO:0000259" key="5">
    <source>
        <dbReference type="Pfam" id="PF14905"/>
    </source>
</evidence>
<dbReference type="PANTHER" id="PTHR40980:SF4">
    <property type="entry name" value="TONB-DEPENDENT RECEPTOR-LIKE BETA-BARREL DOMAIN-CONTAINING PROTEIN"/>
    <property type="match status" value="1"/>
</dbReference>
<dbReference type="Proteomes" id="UP000656244">
    <property type="component" value="Unassembled WGS sequence"/>
</dbReference>
<keyword evidence="3" id="KW-0998">Cell outer membrane</keyword>
<protein>
    <submittedName>
        <fullName evidence="6">TonB-dependent receptor</fullName>
    </submittedName>
</protein>
<dbReference type="Gene3D" id="2.40.170.20">
    <property type="entry name" value="TonB-dependent receptor, beta-barrel domain"/>
    <property type="match status" value="1"/>
</dbReference>
<name>A0A923HGI1_9FLAO</name>
<dbReference type="SUPFAM" id="SSF56935">
    <property type="entry name" value="Porins"/>
    <property type="match status" value="1"/>
</dbReference>
<dbReference type="EMBL" id="JACNMF010000006">
    <property type="protein sequence ID" value="MBC3759868.1"/>
    <property type="molecule type" value="Genomic_DNA"/>
</dbReference>
<keyword evidence="6" id="KW-0675">Receptor</keyword>
<comment type="caution">
    <text evidence="6">The sequence shown here is derived from an EMBL/GenBank/DDBJ whole genome shotgun (WGS) entry which is preliminary data.</text>
</comment>
<sequence length="798" mass="91077">MNVLIKIIIVFLLGLISLRAQNQVSGTIIDENKQPLEFAEITLLTNQSSIVTGVITDKKGMFKFNANRGNYTLQVTYVGQILYSKQITVAEEPINLGVIGVESSRELGEVVVEAKKKLIQQKIDRLVFNVENSSKASQGDALEVLKVTPAIHVQNNRITMIGKSSLQVMVNDKIVQLSDEDLSEFLKSIASEDIKRIEVITTPPAKYEALGNSGLVNIILKQAKKDSWNAQLKSAYRQQRYSTGSLGGNFNFNKNKFSVATSFNYNNGTYYQEQDDYAYFPDGLWYTSSPFKADIKRLNGRIDINYQITSKWAMGGQYLYNNTNFGVTDAPFTPVFDYNTNETLRSLQSDGTMDLRPEIHSLNYNNEVAIDTLGRKIIFNLDYFAYKNLDTKTYDGVSIIKNPFSEQFYRGTNTNKQDVTNVSVKLDIEYPLDRIDLSFGGKISNTNSLNDILFFNSGLVNAPVTNLPLSENDFQYKENIQALYISANKNLSDKWSVKFGLRMEATQTNSKSINLNPSVKNNYTKLFPTFYLSYNATENSMFSFNYSKRIDRPGFFELNPNLYFVNPFQTIEGNAFLQPAFIDNFELINTHKNFITKLYYSYEDNLFSQVPLADTSTNIIRFTNENFINTNRIGFSENYTFNKIKWWSSNNSFDVNYSKSEFNLEEQQEDQKGVNATISTYNDFNVNTDKTLLLGVYFWYSFPGVNGVFNTKSASSLSLSLQYLMLKKDLNISLRGNDIFKSSVERNESRVNGVFQTARYYYDSRWFQLSVSYKFGNKNINAKRHQTGNTEEKGRTGN</sequence>
<dbReference type="Gene3D" id="2.60.40.1120">
    <property type="entry name" value="Carboxypeptidase-like, regulatory domain"/>
    <property type="match status" value="1"/>
</dbReference>
<evidence type="ECO:0000256" key="1">
    <source>
        <dbReference type="ARBA" id="ARBA00004442"/>
    </source>
</evidence>
<proteinExistence type="predicted"/>
<dbReference type="InterPro" id="IPR036942">
    <property type="entry name" value="Beta-barrel_TonB_sf"/>
</dbReference>
<evidence type="ECO:0000256" key="4">
    <source>
        <dbReference type="SAM" id="SignalP"/>
    </source>
</evidence>
<comment type="subcellular location">
    <subcellularLocation>
        <location evidence="1">Cell outer membrane</location>
    </subcellularLocation>
</comment>
<organism evidence="6 7">
    <name type="scientific">Hyunsoonleella aquatilis</name>
    <dbReference type="NCBI Taxonomy" id="2762758"/>
    <lineage>
        <taxon>Bacteria</taxon>
        <taxon>Pseudomonadati</taxon>
        <taxon>Bacteroidota</taxon>
        <taxon>Flavobacteriia</taxon>
        <taxon>Flavobacteriales</taxon>
        <taxon>Flavobacteriaceae</taxon>
    </lineage>
</organism>
<dbReference type="SUPFAM" id="SSF49464">
    <property type="entry name" value="Carboxypeptidase regulatory domain-like"/>
    <property type="match status" value="1"/>
</dbReference>
<reference evidence="6" key="1">
    <citation type="submission" date="2020-08" db="EMBL/GenBank/DDBJ databases">
        <title>Hyunsoonleella sp. strain SJ7 genome sequencing and assembly.</title>
        <authorList>
            <person name="Kim I."/>
        </authorList>
    </citation>
    <scope>NUCLEOTIDE SEQUENCE</scope>
    <source>
        <strain evidence="6">SJ7</strain>
    </source>
</reference>
<keyword evidence="2" id="KW-0472">Membrane</keyword>
<evidence type="ECO:0000313" key="7">
    <source>
        <dbReference type="Proteomes" id="UP000656244"/>
    </source>
</evidence>
<evidence type="ECO:0000256" key="2">
    <source>
        <dbReference type="ARBA" id="ARBA00023136"/>
    </source>
</evidence>